<accession>A0A8J6K483</accession>
<protein>
    <submittedName>
        <fullName evidence="2">Uncharacterized protein</fullName>
    </submittedName>
</protein>
<keyword evidence="1" id="KW-1133">Transmembrane helix</keyword>
<name>A0A8J6K483_ELECQ</name>
<reference evidence="2" key="1">
    <citation type="thesis" date="2020" institute="ProQuest LLC" country="789 East Eisenhower Parkway, Ann Arbor, MI, USA">
        <title>Comparative Genomics and Chromosome Evolution.</title>
        <authorList>
            <person name="Mudd A.B."/>
        </authorList>
    </citation>
    <scope>NUCLEOTIDE SEQUENCE</scope>
    <source>
        <strain evidence="2">HN-11 Male</strain>
        <tissue evidence="2">Kidney and liver</tissue>
    </source>
</reference>
<dbReference type="AlphaFoldDB" id="A0A8J6K483"/>
<proteinExistence type="predicted"/>
<dbReference type="Proteomes" id="UP000770717">
    <property type="component" value="Unassembled WGS sequence"/>
</dbReference>
<organism evidence="2 3">
    <name type="scientific">Eleutherodactylus coqui</name>
    <name type="common">Puerto Rican coqui</name>
    <dbReference type="NCBI Taxonomy" id="57060"/>
    <lineage>
        <taxon>Eukaryota</taxon>
        <taxon>Metazoa</taxon>
        <taxon>Chordata</taxon>
        <taxon>Craniata</taxon>
        <taxon>Vertebrata</taxon>
        <taxon>Euteleostomi</taxon>
        <taxon>Amphibia</taxon>
        <taxon>Batrachia</taxon>
        <taxon>Anura</taxon>
        <taxon>Neobatrachia</taxon>
        <taxon>Hyloidea</taxon>
        <taxon>Eleutherodactylidae</taxon>
        <taxon>Eleutherodactylinae</taxon>
        <taxon>Eleutherodactylus</taxon>
        <taxon>Eleutherodactylus</taxon>
    </lineage>
</organism>
<evidence type="ECO:0000313" key="2">
    <source>
        <dbReference type="EMBL" id="KAG9480273.1"/>
    </source>
</evidence>
<dbReference type="EMBL" id="WNTK01000007">
    <property type="protein sequence ID" value="KAG9480273.1"/>
    <property type="molecule type" value="Genomic_DNA"/>
</dbReference>
<keyword evidence="1" id="KW-0472">Membrane</keyword>
<keyword evidence="1" id="KW-0812">Transmembrane</keyword>
<feature type="transmembrane region" description="Helical" evidence="1">
    <location>
        <begin position="55"/>
        <end position="77"/>
    </location>
</feature>
<sequence>MVWDCMLEWIINHRRECPVIKMIMDYFPHRSFNFICYDCILYFKVRKSKCYCFQLAFWFLCLLQLESIICMCSLFLANSSVARS</sequence>
<comment type="caution">
    <text evidence="2">The sequence shown here is derived from an EMBL/GenBank/DDBJ whole genome shotgun (WGS) entry which is preliminary data.</text>
</comment>
<evidence type="ECO:0000313" key="3">
    <source>
        <dbReference type="Proteomes" id="UP000770717"/>
    </source>
</evidence>
<evidence type="ECO:0000256" key="1">
    <source>
        <dbReference type="SAM" id="Phobius"/>
    </source>
</evidence>
<keyword evidence="3" id="KW-1185">Reference proteome</keyword>
<gene>
    <name evidence="2" type="ORF">GDO78_011991</name>
</gene>